<protein>
    <submittedName>
        <fullName evidence="1">YlbF family regulator</fullName>
    </submittedName>
</protein>
<sequence>MFTKEAILHHATQLSNDIQALEAIRNYRQIEAQIHRHPQIAQYMDDLKQNQKHSVNFQSYNKPIAYQRSEEKIASIQSEIDAFPIVTQFRQSQEEANETLHLIVETLATRLQER</sequence>
<dbReference type="PIRSF" id="PIRSF021287">
    <property type="entry name" value="Biofilm_formation_YmcA"/>
    <property type="match status" value="1"/>
</dbReference>
<gene>
    <name evidence="1" type="ORF">LN051_06775</name>
</gene>
<dbReference type="PANTHER" id="PTHR38448">
    <property type="entry name" value="REGULATORY PROTEIN YLBF-RELATED"/>
    <property type="match status" value="1"/>
</dbReference>
<evidence type="ECO:0000313" key="1">
    <source>
        <dbReference type="EMBL" id="UEX89283.1"/>
    </source>
</evidence>
<dbReference type="InterPro" id="IPR016783">
    <property type="entry name" value="Biofilm_formation_YmcA"/>
</dbReference>
<dbReference type="Pfam" id="PF06133">
    <property type="entry name" value="Com_YlbF"/>
    <property type="match status" value="1"/>
</dbReference>
<dbReference type="InterPro" id="IPR052767">
    <property type="entry name" value="Bact_com_dev_regulator"/>
</dbReference>
<organism evidence="1 2">
    <name type="scientific">Staphylococcus ratti</name>
    <dbReference type="NCBI Taxonomy" id="2892440"/>
    <lineage>
        <taxon>Bacteria</taxon>
        <taxon>Bacillati</taxon>
        <taxon>Bacillota</taxon>
        <taxon>Bacilli</taxon>
        <taxon>Bacillales</taxon>
        <taxon>Staphylococcaceae</taxon>
        <taxon>Staphylococcus</taxon>
    </lineage>
</organism>
<name>A0ABY3PAF6_9STAP</name>
<dbReference type="Gene3D" id="1.20.1500.10">
    <property type="entry name" value="YheA/YmcA-like"/>
    <property type="match status" value="1"/>
</dbReference>
<dbReference type="Proteomes" id="UP001197626">
    <property type="component" value="Chromosome"/>
</dbReference>
<dbReference type="InterPro" id="IPR023378">
    <property type="entry name" value="YheA/YmcA-like_dom_sf"/>
</dbReference>
<dbReference type="PANTHER" id="PTHR38448:SF1">
    <property type="entry name" value="YLBF FAMILY REGULATOR"/>
    <property type="match status" value="1"/>
</dbReference>
<dbReference type="RefSeq" id="WP_229291787.1">
    <property type="nucleotide sequence ID" value="NZ_CP086654.1"/>
</dbReference>
<keyword evidence="2" id="KW-1185">Reference proteome</keyword>
<dbReference type="InterPro" id="IPR010368">
    <property type="entry name" value="Com_YlbF"/>
</dbReference>
<dbReference type="SUPFAM" id="SSF158622">
    <property type="entry name" value="YheA/YmcA-like"/>
    <property type="match status" value="1"/>
</dbReference>
<proteinExistence type="predicted"/>
<dbReference type="EMBL" id="CP086654">
    <property type="protein sequence ID" value="UEX89283.1"/>
    <property type="molecule type" value="Genomic_DNA"/>
</dbReference>
<reference evidence="1 2" key="1">
    <citation type="journal article" date="2022" name="Pathogens">
        <title>Staphylococcus ratti sp. nov. Isolated from a Lab Rat.</title>
        <authorList>
            <person name="Kovarovic V."/>
            <person name="Sedlacek I."/>
            <person name="Petras P."/>
            <person name="Kralova S."/>
            <person name="Maslanova I."/>
            <person name="Svec P."/>
            <person name="Neumann-Schaal M."/>
            <person name="Botka T."/>
            <person name="Gelbicova T."/>
            <person name="Stankova E."/>
            <person name="Doskar J."/>
            <person name="Pantucek R."/>
        </authorList>
    </citation>
    <scope>NUCLEOTIDE SEQUENCE [LARGE SCALE GENOMIC DNA]</scope>
    <source>
        <strain evidence="1 2">CCM 9025</strain>
    </source>
</reference>
<evidence type="ECO:0000313" key="2">
    <source>
        <dbReference type="Proteomes" id="UP001197626"/>
    </source>
</evidence>
<accession>A0ABY3PAF6</accession>